<reference evidence="2 3" key="1">
    <citation type="submission" date="2019-02" db="EMBL/GenBank/DDBJ databases">
        <title>Deep-cultivation of Planctomycetes and their phenomic and genomic characterization uncovers novel biology.</title>
        <authorList>
            <person name="Wiegand S."/>
            <person name="Jogler M."/>
            <person name="Boedeker C."/>
            <person name="Pinto D."/>
            <person name="Vollmers J."/>
            <person name="Rivas-Marin E."/>
            <person name="Kohn T."/>
            <person name="Peeters S.H."/>
            <person name="Heuer A."/>
            <person name="Rast P."/>
            <person name="Oberbeckmann S."/>
            <person name="Bunk B."/>
            <person name="Jeske O."/>
            <person name="Meyerdierks A."/>
            <person name="Storesund J.E."/>
            <person name="Kallscheuer N."/>
            <person name="Luecker S."/>
            <person name="Lage O.M."/>
            <person name="Pohl T."/>
            <person name="Merkel B.J."/>
            <person name="Hornburger P."/>
            <person name="Mueller R.-W."/>
            <person name="Bruemmer F."/>
            <person name="Labrenz M."/>
            <person name="Spormann A.M."/>
            <person name="Op den Camp H."/>
            <person name="Overmann J."/>
            <person name="Amann R."/>
            <person name="Jetten M.S.M."/>
            <person name="Mascher T."/>
            <person name="Medema M.H."/>
            <person name="Devos D.P."/>
            <person name="Kaster A.-K."/>
            <person name="Ovreas L."/>
            <person name="Rohde M."/>
            <person name="Galperin M.Y."/>
            <person name="Jogler C."/>
        </authorList>
    </citation>
    <scope>NUCLEOTIDE SEQUENCE [LARGE SCALE GENOMIC DNA]</scope>
    <source>
        <strain evidence="2 3">CA12</strain>
    </source>
</reference>
<dbReference type="PANTHER" id="PTHR43884">
    <property type="entry name" value="ACYL-COA DEHYDROGENASE"/>
    <property type="match status" value="1"/>
</dbReference>
<dbReference type="EC" id="1.3.99.-" evidence="2"/>
<dbReference type="KEGG" id="acaf:CA12_30000"/>
<evidence type="ECO:0000313" key="2">
    <source>
        <dbReference type="EMBL" id="QDT16892.1"/>
    </source>
</evidence>
<evidence type="ECO:0000259" key="1">
    <source>
        <dbReference type="Pfam" id="PF02771"/>
    </source>
</evidence>
<dbReference type="InterPro" id="IPR046373">
    <property type="entry name" value="Acyl-CoA_Oxase/DH_mid-dom_sf"/>
</dbReference>
<dbReference type="InterPro" id="IPR037069">
    <property type="entry name" value="AcylCoA_DH/ox_N_sf"/>
</dbReference>
<dbReference type="OrthoDB" id="248779at2"/>
<proteinExistence type="predicted"/>
<dbReference type="EMBL" id="CP036265">
    <property type="protein sequence ID" value="QDT16892.1"/>
    <property type="molecule type" value="Genomic_DNA"/>
</dbReference>
<keyword evidence="3" id="KW-1185">Reference proteome</keyword>
<organism evidence="2 3">
    <name type="scientific">Alienimonas californiensis</name>
    <dbReference type="NCBI Taxonomy" id="2527989"/>
    <lineage>
        <taxon>Bacteria</taxon>
        <taxon>Pseudomonadati</taxon>
        <taxon>Planctomycetota</taxon>
        <taxon>Planctomycetia</taxon>
        <taxon>Planctomycetales</taxon>
        <taxon>Planctomycetaceae</taxon>
        <taxon>Alienimonas</taxon>
    </lineage>
</organism>
<dbReference type="Gene3D" id="1.10.540.10">
    <property type="entry name" value="Acyl-CoA dehydrogenase/oxidase, N-terminal domain"/>
    <property type="match status" value="1"/>
</dbReference>
<gene>
    <name evidence="2" type="primary">mmgC</name>
    <name evidence="2" type="ORF">CA12_30000</name>
</gene>
<dbReference type="Proteomes" id="UP000318741">
    <property type="component" value="Chromosome"/>
</dbReference>
<dbReference type="Gene3D" id="2.40.110.10">
    <property type="entry name" value="Butyryl-CoA Dehydrogenase, subunit A, domain 2"/>
    <property type="match status" value="1"/>
</dbReference>
<dbReference type="SUPFAM" id="SSF56645">
    <property type="entry name" value="Acyl-CoA dehydrogenase NM domain-like"/>
    <property type="match status" value="1"/>
</dbReference>
<dbReference type="AlphaFoldDB" id="A0A517PC00"/>
<dbReference type="GO" id="GO:0050660">
    <property type="term" value="F:flavin adenine dinucleotide binding"/>
    <property type="evidence" value="ECO:0007669"/>
    <property type="project" value="InterPro"/>
</dbReference>
<dbReference type="Pfam" id="PF02771">
    <property type="entry name" value="Acyl-CoA_dh_N"/>
    <property type="match status" value="1"/>
</dbReference>
<feature type="domain" description="Acyl-CoA dehydrogenase/oxidase N-terminal" evidence="1">
    <location>
        <begin position="19"/>
        <end position="107"/>
    </location>
</feature>
<protein>
    <submittedName>
        <fullName evidence="2">Acyl-CoA dehydrogenase</fullName>
        <ecNumber evidence="2">1.3.99.-</ecNumber>
    </submittedName>
</protein>
<dbReference type="InterPro" id="IPR009100">
    <property type="entry name" value="AcylCoA_DH/oxidase_NM_dom_sf"/>
</dbReference>
<dbReference type="GO" id="GO:0003995">
    <property type="term" value="F:acyl-CoA dehydrogenase activity"/>
    <property type="evidence" value="ECO:0007669"/>
    <property type="project" value="TreeGrafter"/>
</dbReference>
<dbReference type="RefSeq" id="WP_145359814.1">
    <property type="nucleotide sequence ID" value="NZ_CP036265.1"/>
</dbReference>
<evidence type="ECO:0000313" key="3">
    <source>
        <dbReference type="Proteomes" id="UP000318741"/>
    </source>
</evidence>
<keyword evidence="2" id="KW-0560">Oxidoreductase</keyword>
<accession>A0A517PC00</accession>
<dbReference type="PANTHER" id="PTHR43884:SF12">
    <property type="entry name" value="ISOVALERYL-COA DEHYDROGENASE, MITOCHONDRIAL-RELATED"/>
    <property type="match status" value="1"/>
</dbReference>
<sequence>MLSPELLADLRQLAEEQERAGWSEPGRGCEAAWALMARAGVLGWVIPERFGGSDLPAPEVMAGYEQLAAANLCATFVLTQFNAAAARIAECDNEDLKARSLPGMAAGRTTATVGISHLTTSRRHTGRPMVRAEPAFGTGWTGHRLTGTLPWCTNAGFADLILVGAERPDGRQLLAVINGTDDPAVQDHACPELLALSASRTAEVTLDGVDVPDTDLVAGPVEEVMRQGAGGTGSVGTSALAVGHAAGSLRGLVAEAEKRPELGETLEPLQRERAKLSADIQTIAAASSPEELPEGLNAQTVRARANSLCLRSAQAYLTASKGAGFVAGHPAGRFVREAMFFQVWSCPAPVAAAALREFACGL</sequence>
<dbReference type="InterPro" id="IPR013786">
    <property type="entry name" value="AcylCoA_DH/ox_N"/>
</dbReference>
<name>A0A517PC00_9PLAN</name>